<dbReference type="OMA" id="AHINVDA"/>
<gene>
    <name evidence="2" type="ORF">UMAG_03065</name>
</gene>
<dbReference type="KEGG" id="uma:UMAG_03065"/>
<name>A0A0D1C642_MYCMD</name>
<dbReference type="OrthoDB" id="2549956at2759"/>
<dbReference type="RefSeq" id="XP_011389430.1">
    <property type="nucleotide sequence ID" value="XM_011391128.1"/>
</dbReference>
<sequence>MRFSSSLLLILAAITATNAASVDESAAKPILTRSAVADVSVTDTVKANVGNSDLAHLDKLAVVSARRRGLAHGAALDAVHADVGKVELKHAASIVHTLSASLEGQSKEANSILKIKDHKHAVKKTHKLLHSIRADLKHAVKDIHNLTGKDAAVSVEDLQQRALLGLLDIDLAAVVKAIDGKQLPGATSLISLLAHINVDAVLQHDVLSVLSELNVLLAIHDVVDIATVLTAVLAVPGSVYLFDHLKQLENPGEFVDSLADIKDLNALVDAAHGGPDSLSEIEGSANLIAYAKKYGYTSIDGILDFAGIPCVLEAVKKIPGSVQLLNSLKSVVDVPALVSGINVLGVTDFVDSIKAVDDVEALVSVVVSITGGVLRKRAELLSGVDSTVSGLTSGLGLSEILKRTELLDGVQVTVSGLTSDLGLNKILKRDVLNGVDATVSGLTTSLGLQRVLSLKRALAHISALPNSQVASIEVVNKKRALPHDVGVEAAVVGINVTPAKLLKQRRDLLDNVDLSVLDNLDVAQIVSLKRDIADLSVLNTKAVDEVLEAVVKRAIVESAIGTVDATTGFATGTVGGVLDTVKRDTASDLLGGKGNAGKLANTNGLLTDISAVGNGAIGHPDGHISLSDLNRLISIKRSGILSTVDASVESIDLAQVLPGLKRTIAAADERVTPIQRVNYTPIFERSSDKALLTDSIDTLTVSISALLPKLVKIVAVIDVELVTKTVKSDVIPLVALVASALDKLVNIQAPELQTKLHAIVKVADKSVKSLA</sequence>
<evidence type="ECO:0000313" key="2">
    <source>
        <dbReference type="EMBL" id="KIS69087.1"/>
    </source>
</evidence>
<organism evidence="2 3">
    <name type="scientific">Mycosarcoma maydis</name>
    <name type="common">Corn smut fungus</name>
    <name type="synonym">Ustilago maydis</name>
    <dbReference type="NCBI Taxonomy" id="5270"/>
    <lineage>
        <taxon>Eukaryota</taxon>
        <taxon>Fungi</taxon>
        <taxon>Dikarya</taxon>
        <taxon>Basidiomycota</taxon>
        <taxon>Ustilaginomycotina</taxon>
        <taxon>Ustilaginomycetes</taxon>
        <taxon>Ustilaginales</taxon>
        <taxon>Ustilaginaceae</taxon>
        <taxon>Mycosarcoma</taxon>
    </lineage>
</organism>
<protein>
    <submittedName>
        <fullName evidence="2">Uncharacterized protein</fullName>
    </submittedName>
</protein>
<feature type="chain" id="PRO_5002228004" evidence="1">
    <location>
        <begin position="20"/>
        <end position="771"/>
    </location>
</feature>
<evidence type="ECO:0000313" key="3">
    <source>
        <dbReference type="Proteomes" id="UP000000561"/>
    </source>
</evidence>
<keyword evidence="3" id="KW-1185">Reference proteome</keyword>
<dbReference type="eggNOG" id="ENOG502R236">
    <property type="taxonomic scope" value="Eukaryota"/>
</dbReference>
<dbReference type="GeneID" id="23563640"/>
<dbReference type="InParanoid" id="A0A0D1C642"/>
<dbReference type="EMBL" id="CM003146">
    <property type="protein sequence ID" value="KIS69087.1"/>
    <property type="molecule type" value="Genomic_DNA"/>
</dbReference>
<keyword evidence="1" id="KW-0732">Signal</keyword>
<dbReference type="AlphaFoldDB" id="A0A0D1C642"/>
<dbReference type="VEuPathDB" id="FungiDB:UMAG_03065"/>
<proteinExistence type="predicted"/>
<accession>A0A0D1C642</accession>
<dbReference type="Proteomes" id="UP000000561">
    <property type="component" value="Chromosome 7"/>
</dbReference>
<evidence type="ECO:0000256" key="1">
    <source>
        <dbReference type="SAM" id="SignalP"/>
    </source>
</evidence>
<feature type="signal peptide" evidence="1">
    <location>
        <begin position="1"/>
        <end position="19"/>
    </location>
</feature>
<reference evidence="2 3" key="1">
    <citation type="journal article" date="2006" name="Nature">
        <title>Insights from the genome of the biotrophic fungal plant pathogen Ustilago maydis.</title>
        <authorList>
            <person name="Kamper J."/>
            <person name="Kahmann R."/>
            <person name="Bolker M."/>
            <person name="Ma L.J."/>
            <person name="Brefort T."/>
            <person name="Saville B.J."/>
            <person name="Banuett F."/>
            <person name="Kronstad J.W."/>
            <person name="Gold S.E."/>
            <person name="Muller O."/>
            <person name="Perlin M.H."/>
            <person name="Wosten H.A."/>
            <person name="de Vries R."/>
            <person name="Ruiz-Herrera J."/>
            <person name="Reynaga-Pena C.G."/>
            <person name="Snetselaar K."/>
            <person name="McCann M."/>
            <person name="Perez-Martin J."/>
            <person name="Feldbrugge M."/>
            <person name="Basse C.W."/>
            <person name="Steinberg G."/>
            <person name="Ibeas J.I."/>
            <person name="Holloman W."/>
            <person name="Guzman P."/>
            <person name="Farman M."/>
            <person name="Stajich J.E."/>
            <person name="Sentandreu R."/>
            <person name="Gonzalez-Prieto J.M."/>
            <person name="Kennell J.C."/>
            <person name="Molina L."/>
            <person name="Schirawski J."/>
            <person name="Mendoza-Mendoza A."/>
            <person name="Greilinger D."/>
            <person name="Munch K."/>
            <person name="Rossel N."/>
            <person name="Scherer M."/>
            <person name="Vranes M."/>
            <person name="Ladendorf O."/>
            <person name="Vincon V."/>
            <person name="Fuchs U."/>
            <person name="Sandrock B."/>
            <person name="Meng S."/>
            <person name="Ho E.C."/>
            <person name="Cahill M.J."/>
            <person name="Boyce K.J."/>
            <person name="Klose J."/>
            <person name="Klosterman S.J."/>
            <person name="Deelstra H.J."/>
            <person name="Ortiz-Castellanos L."/>
            <person name="Li W."/>
            <person name="Sanchez-Alonso P."/>
            <person name="Schreier P.H."/>
            <person name="Hauser-Hahn I."/>
            <person name="Vaupel M."/>
            <person name="Koopmann E."/>
            <person name="Friedrich G."/>
            <person name="Voss H."/>
            <person name="Schluter T."/>
            <person name="Margolis J."/>
            <person name="Platt D."/>
            <person name="Swimmer C."/>
            <person name="Gnirke A."/>
            <person name="Chen F."/>
            <person name="Vysotskaia V."/>
            <person name="Mannhaupt G."/>
            <person name="Guldener U."/>
            <person name="Munsterkotter M."/>
            <person name="Haase D."/>
            <person name="Oesterheld M."/>
            <person name="Mewes H.W."/>
            <person name="Mauceli E.W."/>
            <person name="DeCaprio D."/>
            <person name="Wade C.M."/>
            <person name="Butler J."/>
            <person name="Young S."/>
            <person name="Jaffe D.B."/>
            <person name="Calvo S."/>
            <person name="Nusbaum C."/>
            <person name="Galagan J."/>
            <person name="Birren B.W."/>
        </authorList>
    </citation>
    <scope>NUCLEOTIDE SEQUENCE [LARGE SCALE GENOMIC DNA]</scope>
    <source>
        <strain evidence="3">DSM 14603 / FGSC 9021 / UM521</strain>
    </source>
</reference>